<evidence type="ECO:0000313" key="4">
    <source>
        <dbReference type="Proteomes" id="UP000070198"/>
    </source>
</evidence>
<feature type="transmembrane region" description="Helical" evidence="1">
    <location>
        <begin position="96"/>
        <end position="121"/>
    </location>
</feature>
<dbReference type="RefSeq" id="WP_061458060.1">
    <property type="nucleotide sequence ID" value="NZ_KQ968744.1"/>
</dbReference>
<reference evidence="4 5" key="1">
    <citation type="submission" date="2016-01" db="EMBL/GenBank/DDBJ databases">
        <title>Highly variable Streptococcus oralis are common among viridans streptococci isolated from primates.</title>
        <authorList>
            <person name="Denapaite D."/>
            <person name="Rieger M."/>
            <person name="Koendgen S."/>
            <person name="Brueckner R."/>
            <person name="Ochigava I."/>
            <person name="Kappeler P."/>
            <person name="Maetz-Rensing K."/>
            <person name="Leendertz F."/>
            <person name="Hakenbeck R."/>
        </authorList>
    </citation>
    <scope>NUCLEOTIDE SEQUENCE [LARGE SCALE GENOMIC DNA]</scope>
    <source>
        <strain evidence="2 4">DD02</strain>
        <strain evidence="3 5">DD03</strain>
    </source>
</reference>
<accession>A0A139QW39</accession>
<evidence type="ECO:0000313" key="2">
    <source>
        <dbReference type="EMBL" id="KXT74004.1"/>
    </source>
</evidence>
<dbReference type="InterPro" id="IPR022294">
    <property type="entry name" value="ABC-transptr_permeasesu"/>
</dbReference>
<feature type="transmembrane region" description="Helical" evidence="1">
    <location>
        <begin position="18"/>
        <end position="37"/>
    </location>
</feature>
<evidence type="ECO:0000256" key="1">
    <source>
        <dbReference type="SAM" id="Phobius"/>
    </source>
</evidence>
<evidence type="ECO:0000313" key="5">
    <source>
        <dbReference type="Proteomes" id="UP000071927"/>
    </source>
</evidence>
<dbReference type="EMBL" id="LQXV01000245">
    <property type="protein sequence ID" value="KXU06688.1"/>
    <property type="molecule type" value="Genomic_DNA"/>
</dbReference>
<dbReference type="AlphaFoldDB" id="A0A139QW39"/>
<gene>
    <name evidence="2" type="ORF">SGADD02_00013</name>
    <name evidence="3" type="ORF">SGADD03_01397</name>
</gene>
<organism evidence="3 5">
    <name type="scientific">Streptococcus gallolyticus</name>
    <dbReference type="NCBI Taxonomy" id="315405"/>
    <lineage>
        <taxon>Bacteria</taxon>
        <taxon>Bacillati</taxon>
        <taxon>Bacillota</taxon>
        <taxon>Bacilli</taxon>
        <taxon>Lactobacillales</taxon>
        <taxon>Streptococcaceae</taxon>
        <taxon>Streptococcus</taxon>
    </lineage>
</organism>
<dbReference type="EMBL" id="LQOF01000002">
    <property type="protein sequence ID" value="KXT74004.1"/>
    <property type="molecule type" value="Genomic_DNA"/>
</dbReference>
<dbReference type="NCBIfam" id="TIGR03733">
    <property type="entry name" value="lanti_perm_MutG"/>
    <property type="match status" value="1"/>
</dbReference>
<dbReference type="Proteomes" id="UP000070198">
    <property type="component" value="Unassembled WGS sequence"/>
</dbReference>
<comment type="caution">
    <text evidence="3">The sequence shown here is derived from an EMBL/GenBank/DDBJ whole genome shotgun (WGS) entry which is preliminary data.</text>
</comment>
<dbReference type="Proteomes" id="UP000071927">
    <property type="component" value="Unassembled WGS sequence"/>
</dbReference>
<name>A0A139QW39_9STRE</name>
<keyword evidence="1" id="KW-0472">Membrane</keyword>
<sequence length="243" mass="27743">MVFNYIQSNFIKIKRSSFLIVHILAAFLFPIVLYLYWGQRGALNNDTAIIYSYFQIIGATIPLMFAIVSVDLKNMEANVGKYKNLLGYSSSHYKPFFYQLLFTWLMYVVTLSLSGMIFIFLTVHFLGVSYCFKAVLLTFITYLVIGFVLCLLHQILSYVFGMGTVIGLGMAGLVVAALCETSLGDSIWYFIPWAWPLRLSDIIFKHLAFSTLNMVAMIAILILIWLAHKHIFSSWDIDNISDE</sequence>
<keyword evidence="1" id="KW-0812">Transmembrane</keyword>
<evidence type="ECO:0000313" key="3">
    <source>
        <dbReference type="EMBL" id="KXU06688.1"/>
    </source>
</evidence>
<protein>
    <submittedName>
        <fullName evidence="3">Lantibiotic transport permease protein</fullName>
    </submittedName>
</protein>
<feature type="transmembrane region" description="Helical" evidence="1">
    <location>
        <begin position="49"/>
        <end position="72"/>
    </location>
</feature>
<keyword evidence="1" id="KW-1133">Transmembrane helix</keyword>
<dbReference type="PATRIC" id="fig|315405.11.peg.16"/>
<proteinExistence type="predicted"/>
<feature type="transmembrane region" description="Helical" evidence="1">
    <location>
        <begin position="203"/>
        <end position="227"/>
    </location>
</feature>
<feature type="transmembrane region" description="Helical" evidence="1">
    <location>
        <begin position="159"/>
        <end position="183"/>
    </location>
</feature>
<dbReference type="CDD" id="cd21808">
    <property type="entry name" value="ABC-2_lan_permease_MutG"/>
    <property type="match status" value="1"/>
</dbReference>
<feature type="transmembrane region" description="Helical" evidence="1">
    <location>
        <begin position="127"/>
        <end position="152"/>
    </location>
</feature>